<comment type="caution">
    <text evidence="1">The sequence shown here is derived from an EMBL/GenBank/DDBJ whole genome shotgun (WGS) entry which is preliminary data.</text>
</comment>
<gene>
    <name evidence="1" type="ORF">NDU88_003331</name>
</gene>
<dbReference type="Proteomes" id="UP001066276">
    <property type="component" value="Chromosome 12"/>
</dbReference>
<keyword evidence="2" id="KW-1185">Reference proteome</keyword>
<accession>A0AAV7KUI3</accession>
<organism evidence="1 2">
    <name type="scientific">Pleurodeles waltl</name>
    <name type="common">Iberian ribbed newt</name>
    <dbReference type="NCBI Taxonomy" id="8319"/>
    <lineage>
        <taxon>Eukaryota</taxon>
        <taxon>Metazoa</taxon>
        <taxon>Chordata</taxon>
        <taxon>Craniata</taxon>
        <taxon>Vertebrata</taxon>
        <taxon>Euteleostomi</taxon>
        <taxon>Amphibia</taxon>
        <taxon>Batrachia</taxon>
        <taxon>Caudata</taxon>
        <taxon>Salamandroidea</taxon>
        <taxon>Salamandridae</taxon>
        <taxon>Pleurodelinae</taxon>
        <taxon>Pleurodeles</taxon>
    </lineage>
</organism>
<reference evidence="1" key="1">
    <citation type="journal article" date="2022" name="bioRxiv">
        <title>Sequencing and chromosome-scale assembly of the giantPleurodeles waltlgenome.</title>
        <authorList>
            <person name="Brown T."/>
            <person name="Elewa A."/>
            <person name="Iarovenko S."/>
            <person name="Subramanian E."/>
            <person name="Araus A.J."/>
            <person name="Petzold A."/>
            <person name="Susuki M."/>
            <person name="Suzuki K.-i.T."/>
            <person name="Hayashi T."/>
            <person name="Toyoda A."/>
            <person name="Oliveira C."/>
            <person name="Osipova E."/>
            <person name="Leigh N.D."/>
            <person name="Simon A."/>
            <person name="Yun M.H."/>
        </authorList>
    </citation>
    <scope>NUCLEOTIDE SEQUENCE</scope>
    <source>
        <strain evidence="1">20211129_DDA</strain>
        <tissue evidence="1">Liver</tissue>
    </source>
</reference>
<dbReference type="AlphaFoldDB" id="A0AAV7KUI3"/>
<sequence length="150" mass="16792">MSSKPKVGPGTIAKPRHTIEDGLARLAESVNLDEEQELGETAMLSMLYLKTIILKGNKTITGKINWVATTVALMIQDLDKMQEKVKTPGIRADGLEENVGMHTTQLTDHKRTLQVQDTKLEDLEKRSQRNTTHMLELPEGTEVTPIEQFL</sequence>
<dbReference type="EMBL" id="JANPWB010000016">
    <property type="protein sequence ID" value="KAJ1083171.1"/>
    <property type="molecule type" value="Genomic_DNA"/>
</dbReference>
<evidence type="ECO:0000313" key="2">
    <source>
        <dbReference type="Proteomes" id="UP001066276"/>
    </source>
</evidence>
<proteinExistence type="predicted"/>
<protein>
    <submittedName>
        <fullName evidence="1">Uncharacterized protein</fullName>
    </submittedName>
</protein>
<name>A0AAV7KUI3_PLEWA</name>
<evidence type="ECO:0000313" key="1">
    <source>
        <dbReference type="EMBL" id="KAJ1083171.1"/>
    </source>
</evidence>